<dbReference type="RefSeq" id="WP_289366588.1">
    <property type="nucleotide sequence ID" value="NZ_JAUCBP010000012.1"/>
</dbReference>
<comment type="caution">
    <text evidence="2">The sequence shown here is derived from an EMBL/GenBank/DDBJ whole genome shotgun (WGS) entry which is preliminary data.</text>
</comment>
<keyword evidence="3" id="KW-1185">Reference proteome</keyword>
<dbReference type="InterPro" id="IPR007024">
    <property type="entry name" value="BLUF_domain"/>
</dbReference>
<dbReference type="SMART" id="SM01034">
    <property type="entry name" value="BLUF"/>
    <property type="match status" value="1"/>
</dbReference>
<dbReference type="Proteomes" id="UP001234343">
    <property type="component" value="Unassembled WGS sequence"/>
</dbReference>
<reference evidence="2 3" key="1">
    <citation type="submission" date="2023-06" db="EMBL/GenBank/DDBJ databases">
        <title>Alteromonas sp. ASW11-36 isolated from intertidal sand.</title>
        <authorList>
            <person name="Li Y."/>
        </authorList>
    </citation>
    <scope>NUCLEOTIDE SEQUENCE [LARGE SCALE GENOMIC DNA]</scope>
    <source>
        <strain evidence="2 3">ASW11-36</strain>
    </source>
</reference>
<evidence type="ECO:0000313" key="2">
    <source>
        <dbReference type="EMBL" id="MDM7861901.1"/>
    </source>
</evidence>
<dbReference type="InterPro" id="IPR036046">
    <property type="entry name" value="Acylphosphatase-like_dom_sf"/>
</dbReference>
<evidence type="ECO:0000259" key="1">
    <source>
        <dbReference type="PROSITE" id="PS50925"/>
    </source>
</evidence>
<dbReference type="Gene3D" id="3.30.70.100">
    <property type="match status" value="1"/>
</dbReference>
<proteinExistence type="predicted"/>
<feature type="domain" description="BLUF" evidence="1">
    <location>
        <begin position="5"/>
        <end position="97"/>
    </location>
</feature>
<protein>
    <submittedName>
        <fullName evidence="2">BLUF domain-containing protein</fullName>
    </submittedName>
</protein>
<dbReference type="PROSITE" id="PS50925">
    <property type="entry name" value="BLUF"/>
    <property type="match status" value="1"/>
</dbReference>
<dbReference type="SUPFAM" id="SSF54975">
    <property type="entry name" value="Acylphosphatase/BLUF domain-like"/>
    <property type="match status" value="1"/>
</dbReference>
<organism evidence="2 3">
    <name type="scientific">Alteromonas arenosi</name>
    <dbReference type="NCBI Taxonomy" id="3055817"/>
    <lineage>
        <taxon>Bacteria</taxon>
        <taxon>Pseudomonadati</taxon>
        <taxon>Pseudomonadota</taxon>
        <taxon>Gammaproteobacteria</taxon>
        <taxon>Alteromonadales</taxon>
        <taxon>Alteromonadaceae</taxon>
        <taxon>Alteromonas/Salinimonas group</taxon>
        <taxon>Alteromonas</taxon>
    </lineage>
</organism>
<sequence>MSNKLQRVIYLSDVNRDVFDSDALTSILKTARKNNASQGITGMLVCDYYHFLQVLEGDSDNVHAIYSAITSDSRHSGLKLIEDVPIENRLFGEWAMGFSNIVQSSVGSLAELDANEAITLLIAQSKKQVS</sequence>
<evidence type="ECO:0000313" key="3">
    <source>
        <dbReference type="Proteomes" id="UP001234343"/>
    </source>
</evidence>
<gene>
    <name evidence="2" type="ORF">QTP81_14960</name>
</gene>
<accession>A0ABT7T0G7</accession>
<dbReference type="EMBL" id="JAUCBP010000012">
    <property type="protein sequence ID" value="MDM7861901.1"/>
    <property type="molecule type" value="Genomic_DNA"/>
</dbReference>
<name>A0ABT7T0G7_9ALTE</name>
<dbReference type="Pfam" id="PF04940">
    <property type="entry name" value="BLUF"/>
    <property type="match status" value="1"/>
</dbReference>